<dbReference type="SUPFAM" id="SSF88713">
    <property type="entry name" value="Glycoside hydrolase/deacetylase"/>
    <property type="match status" value="1"/>
</dbReference>
<dbReference type="Gene3D" id="3.20.110.10">
    <property type="entry name" value="Glycoside hydrolase 38, N terminal domain"/>
    <property type="match status" value="1"/>
</dbReference>
<organism evidence="2 3">
    <name type="scientific">Dreissena polymorpha</name>
    <name type="common">Zebra mussel</name>
    <name type="synonym">Mytilus polymorpha</name>
    <dbReference type="NCBI Taxonomy" id="45954"/>
    <lineage>
        <taxon>Eukaryota</taxon>
        <taxon>Metazoa</taxon>
        <taxon>Spiralia</taxon>
        <taxon>Lophotrochozoa</taxon>
        <taxon>Mollusca</taxon>
        <taxon>Bivalvia</taxon>
        <taxon>Autobranchia</taxon>
        <taxon>Heteroconchia</taxon>
        <taxon>Euheterodonta</taxon>
        <taxon>Imparidentia</taxon>
        <taxon>Neoheterodontei</taxon>
        <taxon>Myida</taxon>
        <taxon>Dreissenoidea</taxon>
        <taxon>Dreissenidae</taxon>
        <taxon>Dreissena</taxon>
    </lineage>
</organism>
<evidence type="ECO:0000313" key="2">
    <source>
        <dbReference type="EMBL" id="KAH3810538.1"/>
    </source>
</evidence>
<dbReference type="AlphaFoldDB" id="A0A9D4G875"/>
<dbReference type="Pfam" id="PF01074">
    <property type="entry name" value="Glyco_hydro_38N"/>
    <property type="match status" value="1"/>
</dbReference>
<proteinExistence type="predicted"/>
<evidence type="ECO:0000313" key="3">
    <source>
        <dbReference type="Proteomes" id="UP000828390"/>
    </source>
</evidence>
<dbReference type="InterPro" id="IPR011330">
    <property type="entry name" value="Glyco_hydro/deAcase_b/a-brl"/>
</dbReference>
<dbReference type="Proteomes" id="UP000828390">
    <property type="component" value="Unassembled WGS sequence"/>
</dbReference>
<keyword evidence="3" id="KW-1185">Reference proteome</keyword>
<dbReference type="GO" id="GO:0006013">
    <property type="term" value="P:mannose metabolic process"/>
    <property type="evidence" value="ECO:0007669"/>
    <property type="project" value="InterPro"/>
</dbReference>
<evidence type="ECO:0000259" key="1">
    <source>
        <dbReference type="Pfam" id="PF01074"/>
    </source>
</evidence>
<dbReference type="GO" id="GO:0000139">
    <property type="term" value="C:Golgi membrane"/>
    <property type="evidence" value="ECO:0007669"/>
    <property type="project" value="TreeGrafter"/>
</dbReference>
<dbReference type="GO" id="GO:0006491">
    <property type="term" value="P:N-glycan processing"/>
    <property type="evidence" value="ECO:0007669"/>
    <property type="project" value="TreeGrafter"/>
</dbReference>
<reference evidence="2" key="2">
    <citation type="submission" date="2020-11" db="EMBL/GenBank/DDBJ databases">
        <authorList>
            <person name="McCartney M.A."/>
            <person name="Auch B."/>
            <person name="Kono T."/>
            <person name="Mallez S."/>
            <person name="Becker A."/>
            <person name="Gohl D.M."/>
            <person name="Silverstein K.A.T."/>
            <person name="Koren S."/>
            <person name="Bechman K.B."/>
            <person name="Herman A."/>
            <person name="Abrahante J.E."/>
            <person name="Garbe J."/>
        </authorList>
    </citation>
    <scope>NUCLEOTIDE SEQUENCE</scope>
    <source>
        <strain evidence="2">Duluth1</strain>
        <tissue evidence="2">Whole animal</tissue>
    </source>
</reference>
<feature type="domain" description="Glycoside hydrolase family 38 N-terminal" evidence="1">
    <location>
        <begin position="9"/>
        <end position="97"/>
    </location>
</feature>
<dbReference type="InterPro" id="IPR000602">
    <property type="entry name" value="Glyco_hydro_38_N"/>
</dbReference>
<dbReference type="GO" id="GO:0004559">
    <property type="term" value="F:alpha-mannosidase activity"/>
    <property type="evidence" value="ECO:0007669"/>
    <property type="project" value="InterPro"/>
</dbReference>
<dbReference type="InterPro" id="IPR027291">
    <property type="entry name" value="Glyco_hydro_38_N_sf"/>
</dbReference>
<dbReference type="PANTHER" id="PTHR11607">
    <property type="entry name" value="ALPHA-MANNOSIDASE"/>
    <property type="match status" value="1"/>
</dbReference>
<reference evidence="2" key="1">
    <citation type="journal article" date="2019" name="bioRxiv">
        <title>The Genome of the Zebra Mussel, Dreissena polymorpha: A Resource for Invasive Species Research.</title>
        <authorList>
            <person name="McCartney M.A."/>
            <person name="Auch B."/>
            <person name="Kono T."/>
            <person name="Mallez S."/>
            <person name="Zhang Y."/>
            <person name="Obille A."/>
            <person name="Becker A."/>
            <person name="Abrahante J.E."/>
            <person name="Garbe J."/>
            <person name="Badalamenti J.P."/>
            <person name="Herman A."/>
            <person name="Mangelson H."/>
            <person name="Liachko I."/>
            <person name="Sullivan S."/>
            <person name="Sone E.D."/>
            <person name="Koren S."/>
            <person name="Silverstein K.A.T."/>
            <person name="Beckman K.B."/>
            <person name="Gohl D.M."/>
        </authorList>
    </citation>
    <scope>NUCLEOTIDE SEQUENCE</scope>
    <source>
        <strain evidence="2">Duluth1</strain>
        <tissue evidence="2">Whole animal</tissue>
    </source>
</reference>
<accession>A0A9D4G875</accession>
<dbReference type="EMBL" id="JAIWYP010000006">
    <property type="protein sequence ID" value="KAH3810538.1"/>
    <property type="molecule type" value="Genomic_DNA"/>
</dbReference>
<name>A0A9D4G875_DREPO</name>
<sequence length="120" mass="13791">MMTSSEAVPVTDANVKGLAEKLYKAYRFTSRLYGYDNLVIFIGEDASYDLANAFRDTHSNNGKIMQYINARSDWKMNIKFGTVSDYFDSIRKVESKLRNTKMPEKAFPVLSGDFFSLLRF</sequence>
<protein>
    <recommendedName>
        <fullName evidence="1">Glycoside hydrolase family 38 N-terminal domain-containing protein</fullName>
    </recommendedName>
</protein>
<dbReference type="PANTHER" id="PTHR11607:SF3">
    <property type="entry name" value="LYSOSOMAL ALPHA-MANNOSIDASE"/>
    <property type="match status" value="1"/>
</dbReference>
<gene>
    <name evidence="2" type="ORF">DPMN_138932</name>
</gene>
<dbReference type="InterPro" id="IPR050843">
    <property type="entry name" value="Glycosyl_Hydrlase_38"/>
</dbReference>
<comment type="caution">
    <text evidence="2">The sequence shown here is derived from an EMBL/GenBank/DDBJ whole genome shotgun (WGS) entry which is preliminary data.</text>
</comment>